<dbReference type="AlphaFoldDB" id="R8BJD6"/>
<reference evidence="7" key="1">
    <citation type="journal article" date="2013" name="Genome Announc.">
        <title>Draft genome sequence of the ascomycete Phaeoacremonium aleophilum strain UCR-PA7, a causal agent of the esca disease complex in grapevines.</title>
        <authorList>
            <person name="Blanco-Ulate B."/>
            <person name="Rolshausen P."/>
            <person name="Cantu D."/>
        </authorList>
    </citation>
    <scope>NUCLEOTIDE SEQUENCE [LARGE SCALE GENOMIC DNA]</scope>
    <source>
        <strain evidence="7">UCR-PA7</strain>
    </source>
</reference>
<evidence type="ECO:0000313" key="6">
    <source>
        <dbReference type="EMBL" id="EON99440.1"/>
    </source>
</evidence>
<dbReference type="RefSeq" id="XP_007915743.1">
    <property type="nucleotide sequence ID" value="XM_007917552.1"/>
</dbReference>
<dbReference type="eggNOG" id="KOG0255">
    <property type="taxonomic scope" value="Eukaryota"/>
</dbReference>
<dbReference type="SUPFAM" id="SSF103473">
    <property type="entry name" value="MFS general substrate transporter"/>
    <property type="match status" value="1"/>
</dbReference>
<feature type="transmembrane region" description="Helical" evidence="5">
    <location>
        <begin position="295"/>
        <end position="321"/>
    </location>
</feature>
<dbReference type="PANTHER" id="PTHR23502:SF160">
    <property type="entry name" value="MAJOR FACILITATOR SUPERFAMILY (MFS) PROFILE DOMAIN-CONTAINING PROTEIN-RELATED"/>
    <property type="match status" value="1"/>
</dbReference>
<dbReference type="Gene3D" id="1.20.1250.20">
    <property type="entry name" value="MFS general substrate transporter like domains"/>
    <property type="match status" value="1"/>
</dbReference>
<evidence type="ECO:0000256" key="1">
    <source>
        <dbReference type="ARBA" id="ARBA00004141"/>
    </source>
</evidence>
<evidence type="ECO:0000256" key="5">
    <source>
        <dbReference type="SAM" id="Phobius"/>
    </source>
</evidence>
<feature type="transmembrane region" description="Helical" evidence="5">
    <location>
        <begin position="64"/>
        <end position="81"/>
    </location>
</feature>
<dbReference type="KEGG" id="tmn:UCRPA7_5001"/>
<name>R8BJD6_PHAM7</name>
<proteinExistence type="predicted"/>
<comment type="subcellular location">
    <subcellularLocation>
        <location evidence="1">Membrane</location>
        <topology evidence="1">Multi-pass membrane protein</topology>
    </subcellularLocation>
</comment>
<dbReference type="GeneID" id="19325513"/>
<keyword evidence="4 5" id="KW-0472">Membrane</keyword>
<dbReference type="InterPro" id="IPR036259">
    <property type="entry name" value="MFS_trans_sf"/>
</dbReference>
<keyword evidence="7" id="KW-1185">Reference proteome</keyword>
<sequence>MHPEHTAHDTHLVHSHAKELDIPGTVNLKPAARIVHGFGSGVCEALPVQLVNDIFFLHERGKRLGIYTVCLCFGATGPLYAGYMLNGGYSWRLFFYVEFAFAVALLIFAFFVVEETTYHRKVLQEISDSPVDEDKPNVHAAETAASSTDIPTRKTFLEQLKFWGIWEKDSDFFLMMARSFTYFLVPHVLWVVTTYGIYIGLGALAFNFTFPLKITAPPYNWSELNSGLITLATLIGYGLALPFMTSSDRLAARLTKRNNGIREAEMRLGVMLPAMLIAPAGLVVFGFAAERNLHWISYFAAVAMTQFASYFYFTFTLAYAIDSYQSNISEMLIAMNLGKQAISFGMGINLLEWIVEHGYAVMIAGVFGSMVLANNLFLPVFMIFGKRIRAFMSRTWLARVHKSSIREIATH</sequence>
<evidence type="ECO:0000256" key="3">
    <source>
        <dbReference type="ARBA" id="ARBA00022989"/>
    </source>
</evidence>
<gene>
    <name evidence="6" type="ORF">UCRPA7_5001</name>
</gene>
<dbReference type="EMBL" id="KB933149">
    <property type="protein sequence ID" value="EON99440.1"/>
    <property type="molecule type" value="Genomic_DNA"/>
</dbReference>
<evidence type="ECO:0000313" key="7">
    <source>
        <dbReference type="Proteomes" id="UP000014074"/>
    </source>
</evidence>
<dbReference type="OrthoDB" id="268400at2759"/>
<feature type="transmembrane region" description="Helical" evidence="5">
    <location>
        <begin position="361"/>
        <end position="384"/>
    </location>
</feature>
<feature type="transmembrane region" description="Helical" evidence="5">
    <location>
        <begin position="266"/>
        <end position="289"/>
    </location>
</feature>
<keyword evidence="3 5" id="KW-1133">Transmembrane helix</keyword>
<evidence type="ECO:0000256" key="2">
    <source>
        <dbReference type="ARBA" id="ARBA00022692"/>
    </source>
</evidence>
<feature type="transmembrane region" description="Helical" evidence="5">
    <location>
        <begin position="182"/>
        <end position="206"/>
    </location>
</feature>
<dbReference type="Proteomes" id="UP000014074">
    <property type="component" value="Unassembled WGS sequence"/>
</dbReference>
<dbReference type="GO" id="GO:0022857">
    <property type="term" value="F:transmembrane transporter activity"/>
    <property type="evidence" value="ECO:0007669"/>
    <property type="project" value="InterPro"/>
</dbReference>
<dbReference type="PANTHER" id="PTHR23502">
    <property type="entry name" value="MAJOR FACILITATOR SUPERFAMILY"/>
    <property type="match status" value="1"/>
</dbReference>
<feature type="transmembrane region" description="Helical" evidence="5">
    <location>
        <begin position="93"/>
        <end position="113"/>
    </location>
</feature>
<organism evidence="6 7">
    <name type="scientific">Phaeoacremonium minimum (strain UCR-PA7)</name>
    <name type="common">Esca disease fungus</name>
    <name type="synonym">Togninia minima</name>
    <dbReference type="NCBI Taxonomy" id="1286976"/>
    <lineage>
        <taxon>Eukaryota</taxon>
        <taxon>Fungi</taxon>
        <taxon>Dikarya</taxon>
        <taxon>Ascomycota</taxon>
        <taxon>Pezizomycotina</taxon>
        <taxon>Sordariomycetes</taxon>
        <taxon>Sordariomycetidae</taxon>
        <taxon>Togniniales</taxon>
        <taxon>Togniniaceae</taxon>
        <taxon>Phaeoacremonium</taxon>
    </lineage>
</organism>
<dbReference type="Pfam" id="PF07690">
    <property type="entry name" value="MFS_1"/>
    <property type="match status" value="1"/>
</dbReference>
<keyword evidence="2 5" id="KW-0812">Transmembrane</keyword>
<evidence type="ECO:0000256" key="4">
    <source>
        <dbReference type="ARBA" id="ARBA00023136"/>
    </source>
</evidence>
<feature type="transmembrane region" description="Helical" evidence="5">
    <location>
        <begin position="226"/>
        <end position="245"/>
    </location>
</feature>
<dbReference type="HOGENOM" id="CLU_008455_13_5_1"/>
<accession>R8BJD6</accession>
<protein>
    <submittedName>
        <fullName evidence="6">Putative mfs transporter protein</fullName>
    </submittedName>
</protein>
<dbReference type="InterPro" id="IPR011701">
    <property type="entry name" value="MFS"/>
</dbReference>
<feature type="transmembrane region" description="Helical" evidence="5">
    <location>
        <begin position="333"/>
        <end position="355"/>
    </location>
</feature>
<dbReference type="GO" id="GO:0005886">
    <property type="term" value="C:plasma membrane"/>
    <property type="evidence" value="ECO:0007669"/>
    <property type="project" value="TreeGrafter"/>
</dbReference>